<comment type="subcellular location">
    <subcellularLocation>
        <location evidence="1">Membrane</location>
        <topology evidence="1">Lipid-anchor</topology>
        <topology evidence="1">GPI-anchor</topology>
    </subcellularLocation>
    <subcellularLocation>
        <location evidence="2">Secreted</location>
    </subcellularLocation>
</comment>
<keyword evidence="9" id="KW-0408">Iron</keyword>
<evidence type="ECO:0000256" key="4">
    <source>
        <dbReference type="ARBA" id="ARBA00022525"/>
    </source>
</evidence>
<keyword evidence="5" id="KW-0336">GPI-anchor</keyword>
<dbReference type="GO" id="GO:0005576">
    <property type="term" value="C:extracellular region"/>
    <property type="evidence" value="ECO:0007669"/>
    <property type="project" value="UniProtKB-SubCell"/>
</dbReference>
<gene>
    <name evidence="12" type="ORF">F5X68DRAFT_272642</name>
</gene>
<dbReference type="EMBL" id="JAGSXJ010000002">
    <property type="protein sequence ID" value="KAH6695214.1"/>
    <property type="molecule type" value="Genomic_DNA"/>
</dbReference>
<feature type="disulfide bond" evidence="9">
    <location>
        <begin position="111"/>
        <end position="118"/>
    </location>
</feature>
<dbReference type="Pfam" id="PF05730">
    <property type="entry name" value="CFEM"/>
    <property type="match status" value="1"/>
</dbReference>
<dbReference type="GO" id="GO:0098552">
    <property type="term" value="C:side of membrane"/>
    <property type="evidence" value="ECO:0007669"/>
    <property type="project" value="UniProtKB-KW"/>
</dbReference>
<evidence type="ECO:0000256" key="10">
    <source>
        <dbReference type="SAM" id="SignalP"/>
    </source>
</evidence>
<dbReference type="Proteomes" id="UP000770015">
    <property type="component" value="Unassembled WGS sequence"/>
</dbReference>
<feature type="chain" id="PRO_5040119677" description="CFEM domain-containing protein" evidence="10">
    <location>
        <begin position="19"/>
        <end position="219"/>
    </location>
</feature>
<dbReference type="PROSITE" id="PS52012">
    <property type="entry name" value="CFEM"/>
    <property type="match status" value="1"/>
</dbReference>
<keyword evidence="13" id="KW-1185">Reference proteome</keyword>
<dbReference type="GO" id="GO:0046872">
    <property type="term" value="F:metal ion binding"/>
    <property type="evidence" value="ECO:0007669"/>
    <property type="project" value="UniProtKB-UniRule"/>
</dbReference>
<dbReference type="AlphaFoldDB" id="A0A9P8VKA4"/>
<evidence type="ECO:0000259" key="11">
    <source>
        <dbReference type="PROSITE" id="PS52012"/>
    </source>
</evidence>
<keyword evidence="6 10" id="KW-0732">Signal</keyword>
<dbReference type="OrthoDB" id="3065412at2759"/>
<evidence type="ECO:0000256" key="9">
    <source>
        <dbReference type="PROSITE-ProRule" id="PRU01356"/>
    </source>
</evidence>
<evidence type="ECO:0000313" key="13">
    <source>
        <dbReference type="Proteomes" id="UP000770015"/>
    </source>
</evidence>
<comment type="caution">
    <text evidence="12">The sequence shown here is derived from an EMBL/GenBank/DDBJ whole genome shotgun (WGS) entry which is preliminary data.</text>
</comment>
<keyword evidence="9" id="KW-0479">Metal-binding</keyword>
<evidence type="ECO:0000256" key="1">
    <source>
        <dbReference type="ARBA" id="ARBA00004589"/>
    </source>
</evidence>
<feature type="domain" description="CFEM" evidence="11">
    <location>
        <begin position="69"/>
        <end position="184"/>
    </location>
</feature>
<reference evidence="12" key="1">
    <citation type="journal article" date="2021" name="Nat. Commun.">
        <title>Genetic determinants of endophytism in the Arabidopsis root mycobiome.</title>
        <authorList>
            <person name="Mesny F."/>
            <person name="Miyauchi S."/>
            <person name="Thiergart T."/>
            <person name="Pickel B."/>
            <person name="Atanasova L."/>
            <person name="Karlsson M."/>
            <person name="Huettel B."/>
            <person name="Barry K.W."/>
            <person name="Haridas S."/>
            <person name="Chen C."/>
            <person name="Bauer D."/>
            <person name="Andreopoulos W."/>
            <person name="Pangilinan J."/>
            <person name="LaButti K."/>
            <person name="Riley R."/>
            <person name="Lipzen A."/>
            <person name="Clum A."/>
            <person name="Drula E."/>
            <person name="Henrissat B."/>
            <person name="Kohler A."/>
            <person name="Grigoriev I.V."/>
            <person name="Martin F.M."/>
            <person name="Hacquard S."/>
        </authorList>
    </citation>
    <scope>NUCLEOTIDE SEQUENCE</scope>
    <source>
        <strain evidence="12">MPI-SDFR-AT-0117</strain>
    </source>
</reference>
<feature type="binding site" description="axial binding residue" evidence="9">
    <location>
        <position position="115"/>
    </location>
    <ligand>
        <name>heme</name>
        <dbReference type="ChEBI" id="CHEBI:30413"/>
    </ligand>
    <ligandPart>
        <name>Fe</name>
        <dbReference type="ChEBI" id="CHEBI:18248"/>
    </ligandPart>
</feature>
<comment type="similarity">
    <text evidence="3">Belongs to the RBT5 family.</text>
</comment>
<accession>A0A9P8VKA4</accession>
<dbReference type="InterPro" id="IPR008427">
    <property type="entry name" value="Extracellular_membr_CFEM_dom"/>
</dbReference>
<evidence type="ECO:0000256" key="3">
    <source>
        <dbReference type="ARBA" id="ARBA00010031"/>
    </source>
</evidence>
<feature type="signal peptide" evidence="10">
    <location>
        <begin position="1"/>
        <end position="18"/>
    </location>
</feature>
<keyword evidence="4" id="KW-0964">Secreted</keyword>
<proteinExistence type="inferred from homology"/>
<evidence type="ECO:0000256" key="5">
    <source>
        <dbReference type="ARBA" id="ARBA00022622"/>
    </source>
</evidence>
<protein>
    <recommendedName>
        <fullName evidence="11">CFEM domain-containing protein</fullName>
    </recommendedName>
</protein>
<evidence type="ECO:0000313" key="12">
    <source>
        <dbReference type="EMBL" id="KAH6695214.1"/>
    </source>
</evidence>
<keyword evidence="5" id="KW-0472">Membrane</keyword>
<evidence type="ECO:0000256" key="6">
    <source>
        <dbReference type="ARBA" id="ARBA00022729"/>
    </source>
</evidence>
<keyword evidence="5" id="KW-0325">Glycoprotein</keyword>
<keyword evidence="9" id="KW-0349">Heme</keyword>
<comment type="caution">
    <text evidence="9">Lacks conserved residue(s) required for the propagation of feature annotation.</text>
</comment>
<evidence type="ECO:0000256" key="8">
    <source>
        <dbReference type="ARBA" id="ARBA00023288"/>
    </source>
</evidence>
<name>A0A9P8VKA4_9PEZI</name>
<evidence type="ECO:0000256" key="2">
    <source>
        <dbReference type="ARBA" id="ARBA00004613"/>
    </source>
</evidence>
<evidence type="ECO:0000256" key="7">
    <source>
        <dbReference type="ARBA" id="ARBA00023157"/>
    </source>
</evidence>
<keyword evidence="8" id="KW-0449">Lipoprotein</keyword>
<keyword evidence="7 9" id="KW-1015">Disulfide bond</keyword>
<sequence length="219" mass="21711">MRTAFSLSVAAYAVLAAAQIPTALPDGINLSDLPSNIADLIPTALPSEIPTDLPDSIATLIPSDLLASVTQSGAAPTASGTSDSNSLPNLVEQLPTCAVGCLNTAAAAISCAATDFACICSKSEQLISNITPCLTDSSQSGCNLNQALEAGRVAPRICERINNNPSSQEIASASSLVAGAIETGATTTGGSSNDDGSAASHVGVGAALLASFMAIAMAF</sequence>
<organism evidence="12 13">
    <name type="scientific">Plectosphaerella plurivora</name>
    <dbReference type="NCBI Taxonomy" id="936078"/>
    <lineage>
        <taxon>Eukaryota</taxon>
        <taxon>Fungi</taxon>
        <taxon>Dikarya</taxon>
        <taxon>Ascomycota</taxon>
        <taxon>Pezizomycotina</taxon>
        <taxon>Sordariomycetes</taxon>
        <taxon>Hypocreomycetidae</taxon>
        <taxon>Glomerellales</taxon>
        <taxon>Plectosphaerellaceae</taxon>
        <taxon>Plectosphaerella</taxon>
    </lineage>
</organism>